<keyword evidence="7 8" id="KW-0449">Lipoprotein</keyword>
<dbReference type="AlphaFoldDB" id="W6TW75"/>
<evidence type="ECO:0000256" key="5">
    <source>
        <dbReference type="ARBA" id="ARBA00023139"/>
    </source>
</evidence>
<evidence type="ECO:0000256" key="8">
    <source>
        <dbReference type="RuleBase" id="RU363105"/>
    </source>
</evidence>
<feature type="transmembrane region" description="Helical" evidence="10">
    <location>
        <begin position="6"/>
        <end position="23"/>
    </location>
</feature>
<evidence type="ECO:0000256" key="3">
    <source>
        <dbReference type="ARBA" id="ARBA00022729"/>
    </source>
</evidence>
<keyword evidence="4 8" id="KW-0472">Membrane</keyword>
<dbReference type="InterPro" id="IPR000680">
    <property type="entry name" value="Borrelia_lipo"/>
</dbReference>
<organism evidence="11 12">
    <name type="scientific">Borrelia duttonii CR2A</name>
    <dbReference type="NCBI Taxonomy" id="1432657"/>
    <lineage>
        <taxon>Bacteria</taxon>
        <taxon>Pseudomonadati</taxon>
        <taxon>Spirochaetota</taxon>
        <taxon>Spirochaetia</taxon>
        <taxon>Spirochaetales</taxon>
        <taxon>Borreliaceae</taxon>
        <taxon>Borrelia</taxon>
    </lineage>
</organism>
<evidence type="ECO:0000256" key="7">
    <source>
        <dbReference type="ARBA" id="ARBA00023288"/>
    </source>
</evidence>
<reference evidence="11 12" key="1">
    <citation type="submission" date="2013-12" db="EMBL/GenBank/DDBJ databases">
        <title>Comparative genomics of relapsing fever spirochetes.</title>
        <authorList>
            <person name="Schwan T.G."/>
            <person name="Raffel S.J."/>
            <person name="Porcella S.F."/>
        </authorList>
    </citation>
    <scope>NUCLEOTIDE SEQUENCE [LARGE SCALE GENOMIC DNA]</scope>
    <source>
        <strain evidence="11 12">CR2A</strain>
    </source>
</reference>
<evidence type="ECO:0000256" key="1">
    <source>
        <dbReference type="ARBA" id="ARBA00003932"/>
    </source>
</evidence>
<evidence type="ECO:0000256" key="2">
    <source>
        <dbReference type="ARBA" id="ARBA00004459"/>
    </source>
</evidence>
<gene>
    <name evidence="11" type="ORF">BDCR2A_01717</name>
</gene>
<comment type="subcellular location">
    <subcellularLocation>
        <location evidence="2 8">Cell outer membrane</location>
        <topology evidence="2 8">Lipid-anchor</topology>
    </subcellularLocation>
</comment>
<evidence type="ECO:0000256" key="9">
    <source>
        <dbReference type="SAM" id="MobiDB-lite"/>
    </source>
</evidence>
<dbReference type="SUPFAM" id="SSF74748">
    <property type="entry name" value="Variable surface antigen VlsE"/>
    <property type="match status" value="1"/>
</dbReference>
<evidence type="ECO:0000256" key="10">
    <source>
        <dbReference type="SAM" id="Phobius"/>
    </source>
</evidence>
<dbReference type="Pfam" id="PF00921">
    <property type="entry name" value="Lipoprotein_2"/>
    <property type="match status" value="1"/>
</dbReference>
<evidence type="ECO:0000313" key="12">
    <source>
        <dbReference type="Proteomes" id="UP000019148"/>
    </source>
</evidence>
<dbReference type="Proteomes" id="UP000019148">
    <property type="component" value="Unassembled WGS sequence"/>
</dbReference>
<feature type="compositionally biased region" description="Basic and acidic residues" evidence="9">
    <location>
        <begin position="376"/>
        <end position="386"/>
    </location>
</feature>
<evidence type="ECO:0000256" key="4">
    <source>
        <dbReference type="ARBA" id="ARBA00023136"/>
    </source>
</evidence>
<feature type="compositionally biased region" description="Basic and acidic residues" evidence="9">
    <location>
        <begin position="218"/>
        <end position="235"/>
    </location>
</feature>
<keyword evidence="6 8" id="KW-0998">Cell outer membrane</keyword>
<evidence type="ECO:0000256" key="6">
    <source>
        <dbReference type="ARBA" id="ARBA00023237"/>
    </source>
</evidence>
<feature type="transmembrane region" description="Helical" evidence="10">
    <location>
        <begin position="43"/>
        <end position="61"/>
    </location>
</feature>
<proteinExistence type="predicted"/>
<comment type="caution">
    <text evidence="11">The sequence shown here is derived from an EMBL/GenBank/DDBJ whole genome shotgun (WGS) entry which is preliminary data.</text>
</comment>
<dbReference type="GO" id="GO:0009279">
    <property type="term" value="C:cell outer membrane"/>
    <property type="evidence" value="ECO:0007669"/>
    <property type="project" value="UniProtKB-SubCell"/>
</dbReference>
<accession>W6TW75</accession>
<protein>
    <recommendedName>
        <fullName evidence="8">Variable large protein</fullName>
    </recommendedName>
</protein>
<dbReference type="EMBL" id="AZIT01000056">
    <property type="protein sequence ID" value="ETZ17371.1"/>
    <property type="molecule type" value="Genomic_DNA"/>
</dbReference>
<comment type="function">
    <text evidence="1 8">The Vlp and Vsp proteins are antigenically distinct proteins, only one vlp or vsp gene is transcriptionally active at any one time. Switching between these genes is a mechanism of host immune response evasion.</text>
</comment>
<keyword evidence="3" id="KW-0732">Signal</keyword>
<name>W6TW75_9SPIR</name>
<sequence length="386" mass="39905">MFIHSFVIFMILFFVYFLKEEILGDKRGIKGEMINRVNRVNRVMIMMMMVVVMGCNSGGVGGGEEGKNKFLQSLVNVSNEFLNVFTSFGDMVGSVLGLSVESKKSDVGKYFKTVQDTVEEVKTGLNKIVAEMKEEKNPNVEATESAVKTLVESTLDKIIAGAKEASEAIGDASELIGNIATAGNANAGGSVGEVDKLVNGIKGIVEVVLEGVGNAEAGDNKKAEDGNSARNKDGASKLFDGSNTGAGADAKKAVADASKAVGAVRGADILKAIIKNDGGSSKLVKNGGAIAQVGVDAPKDAEVAGGIALRAIARNGKFANGDNANDISAAVKGAATSAVTKALDTLTVAIRKTIDLGLKNVKDSMKINSNANPVVSDKDASGAKNQ</sequence>
<dbReference type="PATRIC" id="fig|1432657.3.peg.1627"/>
<feature type="region of interest" description="Disordered" evidence="9">
    <location>
        <begin position="217"/>
        <end position="241"/>
    </location>
</feature>
<keyword evidence="5 8" id="KW-0564">Palmitate</keyword>
<evidence type="ECO:0000313" key="11">
    <source>
        <dbReference type="EMBL" id="ETZ17371.1"/>
    </source>
</evidence>
<feature type="region of interest" description="Disordered" evidence="9">
    <location>
        <begin position="367"/>
        <end position="386"/>
    </location>
</feature>
<keyword evidence="10" id="KW-0812">Transmembrane</keyword>
<keyword evidence="10" id="KW-1133">Transmembrane helix</keyword>